<dbReference type="Proteomes" id="UP000765845">
    <property type="component" value="Unassembled WGS sequence"/>
</dbReference>
<protein>
    <submittedName>
        <fullName evidence="2">Enoyl-CoA hydratase/isomerase family protein</fullName>
    </submittedName>
</protein>
<evidence type="ECO:0000313" key="3">
    <source>
        <dbReference type="Proteomes" id="UP000765845"/>
    </source>
</evidence>
<dbReference type="RefSeq" id="WP_168451238.1">
    <property type="nucleotide sequence ID" value="NZ_JAAWWK010000005.1"/>
</dbReference>
<comment type="caution">
    <text evidence="2">The sequence shown here is derived from an EMBL/GenBank/DDBJ whole genome shotgun (WGS) entry which is preliminary data.</text>
</comment>
<accession>A0ABX1GJT3</accession>
<keyword evidence="1" id="KW-0472">Membrane</keyword>
<evidence type="ECO:0000256" key="1">
    <source>
        <dbReference type="SAM" id="Phobius"/>
    </source>
</evidence>
<evidence type="ECO:0000313" key="2">
    <source>
        <dbReference type="EMBL" id="NKI18727.1"/>
    </source>
</evidence>
<dbReference type="Pfam" id="PF00378">
    <property type="entry name" value="ECH_1"/>
    <property type="match status" value="1"/>
</dbReference>
<dbReference type="InterPro" id="IPR029045">
    <property type="entry name" value="ClpP/crotonase-like_dom_sf"/>
</dbReference>
<dbReference type="Gene3D" id="3.90.226.10">
    <property type="entry name" value="2-enoyl-CoA Hydratase, Chain A, domain 1"/>
    <property type="match status" value="1"/>
</dbReference>
<feature type="transmembrane region" description="Helical" evidence="1">
    <location>
        <begin position="129"/>
        <end position="150"/>
    </location>
</feature>
<dbReference type="SUPFAM" id="SSF52096">
    <property type="entry name" value="ClpP/crotonase"/>
    <property type="match status" value="1"/>
</dbReference>
<dbReference type="CDD" id="cd06558">
    <property type="entry name" value="crotonase-like"/>
    <property type="match status" value="1"/>
</dbReference>
<gene>
    <name evidence="2" type="ORF">HCU74_15040</name>
</gene>
<reference evidence="2 3" key="1">
    <citation type="submission" date="2020-04" db="EMBL/GenBank/DDBJ databases">
        <authorList>
            <person name="Yoon J."/>
        </authorList>
    </citation>
    <scope>NUCLEOTIDE SEQUENCE [LARGE SCALE GENOMIC DNA]</scope>
    <source>
        <strain evidence="2 3">KMU-166</strain>
    </source>
</reference>
<proteinExistence type="predicted"/>
<name>A0ABX1GJT3_9GAMM</name>
<feature type="transmembrane region" description="Helical" evidence="1">
    <location>
        <begin position="100"/>
        <end position="123"/>
    </location>
</feature>
<keyword evidence="3" id="KW-1185">Reference proteome</keyword>
<keyword evidence="1" id="KW-1133">Transmembrane helix</keyword>
<dbReference type="PANTHER" id="PTHR11941">
    <property type="entry name" value="ENOYL-COA HYDRATASE-RELATED"/>
    <property type="match status" value="1"/>
</dbReference>
<dbReference type="EMBL" id="JAAWWK010000005">
    <property type="protein sequence ID" value="NKI18727.1"/>
    <property type="molecule type" value="Genomic_DNA"/>
</dbReference>
<sequence length="260" mass="28024">MSDFETITYTVENRVATIALNRPKAMNAISQQMRLELKKAIDTAEQSDDVRIVVLRAEGRGFSSGTDLSEGLAGFDTIDDQIQQEYKPVMMSIANSSKPYIASVHGACAGIGAALAMSCDLAIMSEGAFVYLAFAGLSLVPDGGIAHHLVRNMGYRKAYQAFIEAARIPAADCLQYGLANKVVADDALQAETQAWAERLAEGAPLAQKYGKQIMRGVHTASFEETLDLESKLQVNCSNSQDSAIAIGAFFEKKKPVFTGK</sequence>
<dbReference type="InterPro" id="IPR001753">
    <property type="entry name" value="Enoyl-CoA_hydra/iso"/>
</dbReference>
<keyword evidence="1" id="KW-0812">Transmembrane</keyword>
<dbReference type="PANTHER" id="PTHR11941:SF133">
    <property type="entry name" value="1,2-EPOXYPHENYLACETYL-COA ISOMERASE"/>
    <property type="match status" value="1"/>
</dbReference>
<organism evidence="2 3">
    <name type="scientific">Spongiibacter thalassae</name>
    <dbReference type="NCBI Taxonomy" id="2721624"/>
    <lineage>
        <taxon>Bacteria</taxon>
        <taxon>Pseudomonadati</taxon>
        <taxon>Pseudomonadota</taxon>
        <taxon>Gammaproteobacteria</taxon>
        <taxon>Cellvibrionales</taxon>
        <taxon>Spongiibacteraceae</taxon>
        <taxon>Spongiibacter</taxon>
    </lineage>
</organism>